<evidence type="ECO:0000313" key="4">
    <source>
        <dbReference type="Proteomes" id="UP000469452"/>
    </source>
</evidence>
<accession>A0A6A4ZAS3</accession>
<dbReference type="Proteomes" id="UP000469452">
    <property type="component" value="Unassembled WGS sequence"/>
</dbReference>
<dbReference type="AlphaFoldDB" id="A0A6A4ZAS3"/>
<organism evidence="3 4">
    <name type="scientific">Aphanomyces astaci</name>
    <name type="common">Crayfish plague agent</name>
    <dbReference type="NCBI Taxonomy" id="112090"/>
    <lineage>
        <taxon>Eukaryota</taxon>
        <taxon>Sar</taxon>
        <taxon>Stramenopiles</taxon>
        <taxon>Oomycota</taxon>
        <taxon>Saprolegniomycetes</taxon>
        <taxon>Saprolegniales</taxon>
        <taxon>Verrucalvaceae</taxon>
        <taxon>Aphanomyces</taxon>
    </lineage>
</organism>
<sequence>MIRHARWIGVTIHYAVAGAVNVSVHGVEGVYTIDGPVCGPSSVGTCPTSQPTLPFGSCCGMIPDDAVMGCLPRLEQDVTSSTISCSLVLRAKVVPLTPANNTIRSPFISSFAPNITITSPRPTETPRRKPLVVIAVVAVVLVTCGIAGWLAWRRRQLHPAHDIAMISSPQSPAAMLQGHWHEPPSTPMGCCPTCGISAAVVGLLPDRWDSKQYCKACMDECYGPHFV</sequence>
<feature type="chain" id="PRO_5025353760" evidence="2">
    <location>
        <begin position="18"/>
        <end position="227"/>
    </location>
</feature>
<protein>
    <submittedName>
        <fullName evidence="3">Uncharacterized protein</fullName>
    </submittedName>
</protein>
<keyword evidence="1" id="KW-0812">Transmembrane</keyword>
<keyword evidence="1" id="KW-1133">Transmembrane helix</keyword>
<keyword evidence="2" id="KW-0732">Signal</keyword>
<comment type="caution">
    <text evidence="3">The sequence shown here is derived from an EMBL/GenBank/DDBJ whole genome shotgun (WGS) entry which is preliminary data.</text>
</comment>
<dbReference type="EMBL" id="VJMI01019169">
    <property type="protein sequence ID" value="KAF0708037.1"/>
    <property type="molecule type" value="Genomic_DNA"/>
</dbReference>
<evidence type="ECO:0000256" key="2">
    <source>
        <dbReference type="SAM" id="SignalP"/>
    </source>
</evidence>
<proteinExistence type="predicted"/>
<evidence type="ECO:0000256" key="1">
    <source>
        <dbReference type="SAM" id="Phobius"/>
    </source>
</evidence>
<name>A0A6A4ZAS3_APHAT</name>
<keyword evidence="1" id="KW-0472">Membrane</keyword>
<feature type="transmembrane region" description="Helical" evidence="1">
    <location>
        <begin position="131"/>
        <end position="152"/>
    </location>
</feature>
<feature type="signal peptide" evidence="2">
    <location>
        <begin position="1"/>
        <end position="17"/>
    </location>
</feature>
<evidence type="ECO:0000313" key="3">
    <source>
        <dbReference type="EMBL" id="KAF0708037.1"/>
    </source>
</evidence>
<gene>
    <name evidence="3" type="ORF">AaE_013378</name>
</gene>
<reference evidence="3 4" key="1">
    <citation type="submission" date="2019-06" db="EMBL/GenBank/DDBJ databases">
        <title>Genomics analysis of Aphanomyces spp. identifies a new class of oomycete effector associated with host adaptation.</title>
        <authorList>
            <person name="Gaulin E."/>
        </authorList>
    </citation>
    <scope>NUCLEOTIDE SEQUENCE [LARGE SCALE GENOMIC DNA]</scope>
    <source>
        <strain evidence="3 4">E</strain>
    </source>
</reference>